<feature type="domain" description="DUF4214" evidence="2">
    <location>
        <begin position="127"/>
        <end position="185"/>
    </location>
</feature>
<dbReference type="EMBL" id="CP116942">
    <property type="protein sequence ID" value="WCO67288.1"/>
    <property type="molecule type" value="Genomic_DNA"/>
</dbReference>
<accession>A0AAE9Y9T9</accession>
<dbReference type="RefSeq" id="WP_272736810.1">
    <property type="nucleotide sequence ID" value="NZ_CP116942.1"/>
</dbReference>
<evidence type="ECO:0000256" key="1">
    <source>
        <dbReference type="SAM" id="SignalP"/>
    </source>
</evidence>
<dbReference type="AlphaFoldDB" id="A0AAE9Y9T9"/>
<evidence type="ECO:0000313" key="3">
    <source>
        <dbReference type="EMBL" id="WCO67288.1"/>
    </source>
</evidence>
<dbReference type="InterPro" id="IPR038255">
    <property type="entry name" value="PBS_linker_sf"/>
</dbReference>
<protein>
    <submittedName>
        <fullName evidence="3">DUF4214 domain-containing protein</fullName>
    </submittedName>
</protein>
<dbReference type="InterPro" id="IPR009045">
    <property type="entry name" value="Zn_M74/Hedgehog-like"/>
</dbReference>
<sequence>MARRAWGALALALLVTGMAPAAAAPAAPARSAGALEVRCYAVLVHTTFLDRPATEAEVEAWSVRIAAGEPASRLPAELAASDEWLTVVVTGLYQQALDRGPDPAGLRFWIDQLRRGALVDRVASLVYGSGEYYAKAGGTDAAFVADLYDRILHRSPDPAGQAHWETQTATRGRGRVAALFVASWESRRDRVDALYEEILGRSPDPAGRAHWIAALATVNDVRLAVLLAASGEVRAGACARVQQATFAAEATARAHRTVLGRVPDPGERDAWAVGLRDHPHVAWLVAALMATPEHRSTTDALATGAFVTQAHDRAGAAPPSDAERARWVTDIDTGARGRIDLLVHLVATVGGPLSPPDPPTACALFTDGGSVTPLCRAGRPGAIGDVVVVPVPGTITEVNLGLLPRTWALYEAARRAGFALDANGPLGSARTREEQQYLYDNGFPANPPGTSMHEWGLALDVACDGRSWSQMDAACRRWVVDNAGTYGFLVHTTEPWHHSTNGKADAEGVTSLVAA</sequence>
<name>A0AAE9Y9T9_9ACTN</name>
<proteinExistence type="predicted"/>
<dbReference type="Gene3D" id="1.10.3130.20">
    <property type="entry name" value="Phycobilisome linker domain"/>
    <property type="match status" value="1"/>
</dbReference>
<feature type="domain" description="DUF4214" evidence="2">
    <location>
        <begin position="89"/>
        <end position="117"/>
    </location>
</feature>
<dbReference type="CDD" id="cd14814">
    <property type="entry name" value="Peptidase_M15"/>
    <property type="match status" value="1"/>
</dbReference>
<evidence type="ECO:0000259" key="2">
    <source>
        <dbReference type="Pfam" id="PF13946"/>
    </source>
</evidence>
<dbReference type="KEGG" id="ima:PO878_00950"/>
<gene>
    <name evidence="3" type="ORF">PO878_00950</name>
</gene>
<feature type="signal peptide" evidence="1">
    <location>
        <begin position="1"/>
        <end position="23"/>
    </location>
</feature>
<reference evidence="3" key="1">
    <citation type="submission" date="2023-01" db="EMBL/GenBank/DDBJ databases">
        <title>The diversity of Class Acidimicrobiia in South China Sea sediment environments and the proposal of Iamia marina sp. nov., a novel species of the genus Iamia.</title>
        <authorList>
            <person name="He Y."/>
            <person name="Tian X."/>
        </authorList>
    </citation>
    <scope>NUCLEOTIDE SEQUENCE</scope>
    <source>
        <strain evidence="3">DSM 19957</strain>
    </source>
</reference>
<dbReference type="Pfam" id="PF13946">
    <property type="entry name" value="DUF4214"/>
    <property type="match status" value="3"/>
</dbReference>
<organism evidence="3 4">
    <name type="scientific">Iamia majanohamensis</name>
    <dbReference type="NCBI Taxonomy" id="467976"/>
    <lineage>
        <taxon>Bacteria</taxon>
        <taxon>Bacillati</taxon>
        <taxon>Actinomycetota</taxon>
        <taxon>Acidimicrobiia</taxon>
        <taxon>Acidimicrobiales</taxon>
        <taxon>Iamiaceae</taxon>
        <taxon>Iamia</taxon>
    </lineage>
</organism>
<keyword evidence="1" id="KW-0732">Signal</keyword>
<dbReference type="Proteomes" id="UP001216390">
    <property type="component" value="Chromosome"/>
</dbReference>
<feature type="domain" description="DUF4214" evidence="2">
    <location>
        <begin position="188"/>
        <end position="228"/>
    </location>
</feature>
<dbReference type="SUPFAM" id="SSF55166">
    <property type="entry name" value="Hedgehog/DD-peptidase"/>
    <property type="match status" value="1"/>
</dbReference>
<feature type="chain" id="PRO_5042004897" evidence="1">
    <location>
        <begin position="24"/>
        <end position="515"/>
    </location>
</feature>
<evidence type="ECO:0000313" key="4">
    <source>
        <dbReference type="Proteomes" id="UP001216390"/>
    </source>
</evidence>
<dbReference type="InterPro" id="IPR025282">
    <property type="entry name" value="DUF4214"/>
</dbReference>
<keyword evidence="4" id="KW-1185">Reference proteome</keyword>
<dbReference type="Gene3D" id="3.30.1380.10">
    <property type="match status" value="1"/>
</dbReference>